<comment type="cofactor">
    <cofactor evidence="1">
        <name>Zn(2+)</name>
        <dbReference type="ChEBI" id="CHEBI:29105"/>
    </cofactor>
</comment>
<dbReference type="GO" id="GO:0046872">
    <property type="term" value="F:metal ion binding"/>
    <property type="evidence" value="ECO:0007669"/>
    <property type="project" value="UniProtKB-KW"/>
</dbReference>
<dbReference type="OrthoDB" id="9782994at2"/>
<keyword evidence="15" id="KW-1185">Reference proteome</keyword>
<keyword evidence="6" id="KW-0378">Hydrolase</keyword>
<dbReference type="Proteomes" id="UP000320314">
    <property type="component" value="Unassembled WGS sequence"/>
</dbReference>
<evidence type="ECO:0000256" key="11">
    <source>
        <dbReference type="ARBA" id="ARBA00093666"/>
    </source>
</evidence>
<dbReference type="GO" id="GO:0008237">
    <property type="term" value="F:metallopeptidase activity"/>
    <property type="evidence" value="ECO:0007669"/>
    <property type="project" value="UniProtKB-KW"/>
</dbReference>
<dbReference type="GO" id="GO:0071555">
    <property type="term" value="P:cell wall organization"/>
    <property type="evidence" value="ECO:0007669"/>
    <property type="project" value="UniProtKB-KW"/>
</dbReference>
<accession>A0A506UA37</accession>
<protein>
    <recommendedName>
        <fullName evidence="11">Murein endopeptidase K</fullName>
    </recommendedName>
</protein>
<comment type="caution">
    <text evidence="14">The sequence shown here is derived from an EMBL/GenBank/DDBJ whole genome shotgun (WGS) entry which is preliminary data.</text>
</comment>
<dbReference type="CDD" id="cd14844">
    <property type="entry name" value="Zn-DD-carboxypeptidase_like"/>
    <property type="match status" value="1"/>
</dbReference>
<evidence type="ECO:0000256" key="3">
    <source>
        <dbReference type="ARBA" id="ARBA00022670"/>
    </source>
</evidence>
<keyword evidence="13" id="KW-0812">Transmembrane</keyword>
<evidence type="ECO:0000256" key="6">
    <source>
        <dbReference type="ARBA" id="ARBA00022801"/>
    </source>
</evidence>
<feature type="region of interest" description="Disordered" evidence="12">
    <location>
        <begin position="358"/>
        <end position="389"/>
    </location>
</feature>
<dbReference type="PANTHER" id="PTHR37425">
    <property type="match status" value="1"/>
</dbReference>
<evidence type="ECO:0000313" key="15">
    <source>
        <dbReference type="Proteomes" id="UP000320314"/>
    </source>
</evidence>
<feature type="region of interest" description="Disordered" evidence="12">
    <location>
        <begin position="588"/>
        <end position="618"/>
    </location>
</feature>
<feature type="compositionally biased region" description="Polar residues" evidence="12">
    <location>
        <begin position="597"/>
        <end position="617"/>
    </location>
</feature>
<dbReference type="SUPFAM" id="SSF55166">
    <property type="entry name" value="Hedgehog/DD-peptidase"/>
    <property type="match status" value="1"/>
</dbReference>
<feature type="region of interest" description="Disordered" evidence="12">
    <location>
        <begin position="437"/>
        <end position="463"/>
    </location>
</feature>
<dbReference type="EMBL" id="VHLH01000008">
    <property type="protein sequence ID" value="TPW29971.1"/>
    <property type="molecule type" value="Genomic_DNA"/>
</dbReference>
<evidence type="ECO:0000256" key="12">
    <source>
        <dbReference type="SAM" id="MobiDB-lite"/>
    </source>
</evidence>
<name>A0A506UA37_9HYPH</name>
<sequence>MRGPSLVDFETTIGNAPPCRRARENSIGRTGRSFLRFVFFLALVCAGFGLVCQSPALAATRSLKVVNVHTGEKAIIAYKRNGRYISSGLQKLNYILRDWREDKEIKMDPRMIDLLWEVYQKSGSNDYINIICGYRTGKTNAMLRGRSRASGVAKQSQHTLGKAVDFFIPDVRLSTLREIGMKFQVGGVGYYPNSGSPFVHMDTGWVRAWPRMSRTQLVKLFPDGKTLHLPPSGKPLSGYQQALASYKQRVTGSSIAVAGGSADDGGGSHNLLAALFGRHKDKQLDAGDTVQANPELHQIETRAMAARGTTTRAPTEIASAPVSLPGAKNAPLPGSRPEQGRSSIAVAMAGIQPAEAVAMTPGAPPSLGPSAAPADDTDEAEADAGEAESAGGYADLLAYAVPVPGIRPAGDTSPSEPGVKRVDNAADATAALIAEANVDMPADEAETEAPETKGSRGFMPVPGDRPMLTAFASPIEADDDDASRLPAFPPKVKARPASPTPSAVAEAGKRHLRDGEIRIASLAKGEIASASFAPAMPEPKSRIEADRPDASVEAVRGGRVNRSAARQGKNGQLLTAAAVAQWAMARENAHTEREVTGASTRTSRLPAATASTGSNGRTIDPERFAAVRVYFPRN</sequence>
<keyword evidence="13" id="KW-1133">Transmembrane helix</keyword>
<evidence type="ECO:0000256" key="8">
    <source>
        <dbReference type="ARBA" id="ARBA00023049"/>
    </source>
</evidence>
<keyword evidence="3" id="KW-0645">Protease</keyword>
<organism evidence="14 15">
    <name type="scientific">Pararhizobium mangrovi</name>
    <dbReference type="NCBI Taxonomy" id="2590452"/>
    <lineage>
        <taxon>Bacteria</taxon>
        <taxon>Pseudomonadati</taxon>
        <taxon>Pseudomonadota</taxon>
        <taxon>Alphaproteobacteria</taxon>
        <taxon>Hyphomicrobiales</taxon>
        <taxon>Rhizobiaceae</taxon>
        <taxon>Rhizobium/Agrobacterium group</taxon>
        <taxon>Pararhizobium</taxon>
    </lineage>
</organism>
<dbReference type="InterPro" id="IPR009045">
    <property type="entry name" value="Zn_M74/Hedgehog-like"/>
</dbReference>
<feature type="transmembrane region" description="Helical" evidence="13">
    <location>
        <begin position="33"/>
        <end position="51"/>
    </location>
</feature>
<comment type="pathway">
    <text evidence="2">Cell wall biogenesis; cell wall polysaccharide biosynthesis.</text>
</comment>
<dbReference type="GO" id="GO:0006508">
    <property type="term" value="P:proteolysis"/>
    <property type="evidence" value="ECO:0007669"/>
    <property type="project" value="UniProtKB-KW"/>
</dbReference>
<gene>
    <name evidence="14" type="ORF">FJU11_06815</name>
</gene>
<evidence type="ECO:0000256" key="2">
    <source>
        <dbReference type="ARBA" id="ARBA00004776"/>
    </source>
</evidence>
<evidence type="ECO:0000256" key="13">
    <source>
        <dbReference type="SAM" id="Phobius"/>
    </source>
</evidence>
<evidence type="ECO:0000256" key="1">
    <source>
        <dbReference type="ARBA" id="ARBA00001947"/>
    </source>
</evidence>
<dbReference type="PANTHER" id="PTHR37425:SF1">
    <property type="entry name" value="OUTER MEMBRANE PROTEIN"/>
    <property type="match status" value="1"/>
</dbReference>
<dbReference type="InterPro" id="IPR010275">
    <property type="entry name" value="MepK"/>
</dbReference>
<feature type="region of interest" description="Disordered" evidence="12">
    <location>
        <begin position="307"/>
        <end position="340"/>
    </location>
</feature>
<evidence type="ECO:0000256" key="9">
    <source>
        <dbReference type="ARBA" id="ARBA00023316"/>
    </source>
</evidence>
<feature type="region of interest" description="Disordered" evidence="12">
    <location>
        <begin position="489"/>
        <end position="510"/>
    </location>
</feature>
<reference evidence="14 15" key="1">
    <citation type="submission" date="2019-06" db="EMBL/GenBank/DDBJ databases">
        <authorList>
            <person name="Li M."/>
        </authorList>
    </citation>
    <scope>NUCLEOTIDE SEQUENCE [LARGE SCALE GENOMIC DNA]</scope>
    <source>
        <strain evidence="14 15">BGMRC6574</strain>
    </source>
</reference>
<dbReference type="Gene3D" id="3.30.1380.10">
    <property type="match status" value="1"/>
</dbReference>
<dbReference type="Pfam" id="PF05951">
    <property type="entry name" value="Peptidase_M15_2"/>
    <property type="match status" value="1"/>
</dbReference>
<evidence type="ECO:0000256" key="10">
    <source>
        <dbReference type="ARBA" id="ARBA00093448"/>
    </source>
</evidence>
<keyword evidence="8" id="KW-0482">Metalloprotease</keyword>
<keyword evidence="7" id="KW-0862">Zinc</keyword>
<keyword evidence="4" id="KW-0479">Metal-binding</keyword>
<keyword evidence="5" id="KW-0732">Signal</keyword>
<evidence type="ECO:0000313" key="14">
    <source>
        <dbReference type="EMBL" id="TPW29971.1"/>
    </source>
</evidence>
<proteinExistence type="inferred from homology"/>
<evidence type="ECO:0000256" key="4">
    <source>
        <dbReference type="ARBA" id="ARBA00022723"/>
    </source>
</evidence>
<comment type="similarity">
    <text evidence="10">Belongs to the peptidase M15 family.</text>
</comment>
<keyword evidence="13" id="KW-0472">Membrane</keyword>
<keyword evidence="9" id="KW-0961">Cell wall biogenesis/degradation</keyword>
<evidence type="ECO:0000256" key="7">
    <source>
        <dbReference type="ARBA" id="ARBA00022833"/>
    </source>
</evidence>
<dbReference type="AlphaFoldDB" id="A0A506UA37"/>
<feature type="compositionally biased region" description="Acidic residues" evidence="12">
    <location>
        <begin position="375"/>
        <end position="386"/>
    </location>
</feature>
<evidence type="ECO:0000256" key="5">
    <source>
        <dbReference type="ARBA" id="ARBA00022729"/>
    </source>
</evidence>